<evidence type="ECO:0000313" key="2">
    <source>
        <dbReference type="EMBL" id="GER26636.1"/>
    </source>
</evidence>
<name>A0A5A7P1F5_STRAF</name>
<dbReference type="AlphaFoldDB" id="A0A5A7P1F5"/>
<evidence type="ECO:0000259" key="1">
    <source>
        <dbReference type="Pfam" id="PF17773"/>
    </source>
</evidence>
<comment type="caution">
    <text evidence="2">The sequence shown here is derived from an EMBL/GenBank/DDBJ whole genome shotgun (WGS) entry which is preliminary data.</text>
</comment>
<dbReference type="EMBL" id="BKCP01001114">
    <property type="protein sequence ID" value="GER26636.1"/>
    <property type="molecule type" value="Genomic_DNA"/>
</dbReference>
<dbReference type="PANTHER" id="PTHR43268:SF3">
    <property type="entry name" value="RHODANESE-LIKE DOMAIN-CONTAINING PROTEIN 7-RELATED"/>
    <property type="match status" value="1"/>
</dbReference>
<dbReference type="OrthoDB" id="25002at2759"/>
<dbReference type="InterPro" id="IPR040503">
    <property type="entry name" value="TRHO_N"/>
</dbReference>
<keyword evidence="3" id="KW-1185">Reference proteome</keyword>
<reference evidence="3" key="1">
    <citation type="journal article" date="2019" name="Curr. Biol.">
        <title>Genome Sequence of Striga asiatica Provides Insight into the Evolution of Plant Parasitism.</title>
        <authorList>
            <person name="Yoshida S."/>
            <person name="Kim S."/>
            <person name="Wafula E.K."/>
            <person name="Tanskanen J."/>
            <person name="Kim Y.M."/>
            <person name="Honaas L."/>
            <person name="Yang Z."/>
            <person name="Spallek T."/>
            <person name="Conn C.E."/>
            <person name="Ichihashi Y."/>
            <person name="Cheong K."/>
            <person name="Cui S."/>
            <person name="Der J.P."/>
            <person name="Gundlach H."/>
            <person name="Jiao Y."/>
            <person name="Hori C."/>
            <person name="Ishida J.K."/>
            <person name="Kasahara H."/>
            <person name="Kiba T."/>
            <person name="Kim M.S."/>
            <person name="Koo N."/>
            <person name="Laohavisit A."/>
            <person name="Lee Y.H."/>
            <person name="Lumba S."/>
            <person name="McCourt P."/>
            <person name="Mortimer J.C."/>
            <person name="Mutuku J.M."/>
            <person name="Nomura T."/>
            <person name="Sasaki-Sekimoto Y."/>
            <person name="Seto Y."/>
            <person name="Wang Y."/>
            <person name="Wakatake T."/>
            <person name="Sakakibara H."/>
            <person name="Demura T."/>
            <person name="Yamaguchi S."/>
            <person name="Yoneyama K."/>
            <person name="Manabe R.I."/>
            <person name="Nelson D.C."/>
            <person name="Schulman A.H."/>
            <person name="Timko M.P."/>
            <person name="dePamphilis C.W."/>
            <person name="Choi D."/>
            <person name="Shirasu K."/>
        </authorList>
    </citation>
    <scope>NUCLEOTIDE SEQUENCE [LARGE SCALE GENOMIC DNA]</scope>
    <source>
        <strain evidence="3">cv. UVA1</strain>
    </source>
</reference>
<dbReference type="PANTHER" id="PTHR43268">
    <property type="entry name" value="THIOSULFATE SULFURTRANSFERASE/RHODANESE-LIKE DOMAIN-CONTAINING PROTEIN 2"/>
    <property type="match status" value="1"/>
</dbReference>
<organism evidence="2 3">
    <name type="scientific">Striga asiatica</name>
    <name type="common">Asiatic witchweed</name>
    <name type="synonym">Buchnera asiatica</name>
    <dbReference type="NCBI Taxonomy" id="4170"/>
    <lineage>
        <taxon>Eukaryota</taxon>
        <taxon>Viridiplantae</taxon>
        <taxon>Streptophyta</taxon>
        <taxon>Embryophyta</taxon>
        <taxon>Tracheophyta</taxon>
        <taxon>Spermatophyta</taxon>
        <taxon>Magnoliopsida</taxon>
        <taxon>eudicotyledons</taxon>
        <taxon>Gunneridae</taxon>
        <taxon>Pentapetalae</taxon>
        <taxon>asterids</taxon>
        <taxon>lamiids</taxon>
        <taxon>Lamiales</taxon>
        <taxon>Orobanchaceae</taxon>
        <taxon>Buchnereae</taxon>
        <taxon>Striga</taxon>
    </lineage>
</organism>
<feature type="domain" description="tRNA uridine(34) hydroxylase N-terminal" evidence="1">
    <location>
        <begin position="160"/>
        <end position="224"/>
    </location>
</feature>
<gene>
    <name evidence="2" type="ORF">STAS_02293</name>
</gene>
<accession>A0A5A7P1F5</accession>
<protein>
    <submittedName>
        <fullName evidence="2">Rhodanese/Cell cycle control phosphatasesuperfamily protein</fullName>
    </submittedName>
</protein>
<dbReference type="Proteomes" id="UP000325081">
    <property type="component" value="Unassembled WGS sequence"/>
</dbReference>
<evidence type="ECO:0000313" key="3">
    <source>
        <dbReference type="Proteomes" id="UP000325081"/>
    </source>
</evidence>
<dbReference type="Pfam" id="PF17773">
    <property type="entry name" value="UPF0176_N"/>
    <property type="match status" value="1"/>
</dbReference>
<dbReference type="InterPro" id="IPR020936">
    <property type="entry name" value="TrhO"/>
</dbReference>
<sequence length="237" mass="26950">MATSPCALITMTHLSKPHSATSKTSSSTPCFQKLPSFHNETRNLISVNLTGCCKIPVLGRTCWNCRKSFNFSAMSSSSGNWVEVEIDRIPNGYQNEDELIVVNFYRFVFVENPREEVSKHLAFMQLELCMVCAMSDRYFQCVILRFKLSSLKGLYLIEFKGRDIHGRIYLNEQGINAQYSGLSKDALAYVEWVREDDRFSDILVQISPAINGHAFPKLKLRYKPSLVQASEILITSL</sequence>
<proteinExistence type="predicted"/>
<dbReference type="Gene3D" id="3.30.70.100">
    <property type="match status" value="1"/>
</dbReference>